<feature type="transmembrane region" description="Helical" evidence="1">
    <location>
        <begin position="95"/>
        <end position="114"/>
    </location>
</feature>
<keyword evidence="1" id="KW-1133">Transmembrane helix</keyword>
<sequence>MQNVAPVPFLWVLPLSVYLLSFVLTFDNDRWYRRPVVLPIAAVMFALCAFGLQHSIGWRVRTGLPICIVGLFAFRMFLHGELARRRPDGRYLTRSYLMMSLGGAMGGVTVGLIAPRVLPAYYELGIGLVLTALAGTTVFPSQRILLLPTTCVERTGCWLRLRTTVWSARTQALAP</sequence>
<organism evidence="2 3">
    <name type="scientific">Variovorax humicola</name>
    <dbReference type="NCBI Taxonomy" id="1769758"/>
    <lineage>
        <taxon>Bacteria</taxon>
        <taxon>Pseudomonadati</taxon>
        <taxon>Pseudomonadota</taxon>
        <taxon>Betaproteobacteria</taxon>
        <taxon>Burkholderiales</taxon>
        <taxon>Comamonadaceae</taxon>
        <taxon>Variovorax</taxon>
    </lineage>
</organism>
<dbReference type="RefSeq" id="WP_340367179.1">
    <property type="nucleotide sequence ID" value="NZ_JBBKZV010000029.1"/>
</dbReference>
<evidence type="ECO:0000313" key="2">
    <source>
        <dbReference type="EMBL" id="MEJ8826141.1"/>
    </source>
</evidence>
<keyword evidence="1" id="KW-0812">Transmembrane</keyword>
<feature type="transmembrane region" description="Helical" evidence="1">
    <location>
        <begin position="6"/>
        <end position="24"/>
    </location>
</feature>
<name>A0ABU8W7X2_9BURK</name>
<accession>A0ABU8W7X2</accession>
<proteinExistence type="predicted"/>
<gene>
    <name evidence="2" type="ORF">WKW80_29635</name>
</gene>
<keyword evidence="1" id="KW-0472">Membrane</keyword>
<reference evidence="2 3" key="1">
    <citation type="submission" date="2024-03" db="EMBL/GenBank/DDBJ databases">
        <title>Novel species of the genus Variovorax.</title>
        <authorList>
            <person name="Liu Q."/>
            <person name="Xin Y.-H."/>
        </authorList>
    </citation>
    <scope>NUCLEOTIDE SEQUENCE [LARGE SCALE GENOMIC DNA]</scope>
    <source>
        <strain evidence="2 3">KACC 18501</strain>
    </source>
</reference>
<comment type="caution">
    <text evidence="2">The sequence shown here is derived from an EMBL/GenBank/DDBJ whole genome shotgun (WGS) entry which is preliminary data.</text>
</comment>
<evidence type="ECO:0000256" key="1">
    <source>
        <dbReference type="SAM" id="Phobius"/>
    </source>
</evidence>
<dbReference type="EMBL" id="JBBKZV010000029">
    <property type="protein sequence ID" value="MEJ8826141.1"/>
    <property type="molecule type" value="Genomic_DNA"/>
</dbReference>
<dbReference type="Proteomes" id="UP001363010">
    <property type="component" value="Unassembled WGS sequence"/>
</dbReference>
<feature type="transmembrane region" description="Helical" evidence="1">
    <location>
        <begin position="62"/>
        <end position="83"/>
    </location>
</feature>
<feature type="transmembrane region" description="Helical" evidence="1">
    <location>
        <begin position="36"/>
        <end position="56"/>
    </location>
</feature>
<feature type="transmembrane region" description="Helical" evidence="1">
    <location>
        <begin position="120"/>
        <end position="139"/>
    </location>
</feature>
<keyword evidence="3" id="KW-1185">Reference proteome</keyword>
<evidence type="ECO:0000313" key="3">
    <source>
        <dbReference type="Proteomes" id="UP001363010"/>
    </source>
</evidence>
<protein>
    <submittedName>
        <fullName evidence="2">Uncharacterized protein</fullName>
    </submittedName>
</protein>